<dbReference type="GO" id="GO:0051453">
    <property type="term" value="P:regulation of intracellular pH"/>
    <property type="evidence" value="ECO:0007669"/>
    <property type="project" value="TreeGrafter"/>
</dbReference>
<evidence type="ECO:0000256" key="2">
    <source>
        <dbReference type="ARBA" id="ARBA00007467"/>
    </source>
</evidence>
<proteinExistence type="inferred from homology"/>
<feature type="transmembrane region" description="Helical" evidence="7">
    <location>
        <begin position="7"/>
        <end position="25"/>
    </location>
</feature>
<comment type="similarity">
    <text evidence="2 7">Belongs to the battenin family.</text>
</comment>
<dbReference type="InterPro" id="IPR003492">
    <property type="entry name" value="Battenin_disease_Cln3"/>
</dbReference>
<comment type="caution">
    <text evidence="8">The sequence shown here is derived from an EMBL/GenBank/DDBJ whole genome shotgun (WGS) entry which is preliminary data.</text>
</comment>
<evidence type="ECO:0008006" key="10">
    <source>
        <dbReference type="Google" id="ProtNLM"/>
    </source>
</evidence>
<reference evidence="8 9" key="1">
    <citation type="journal article" date="2012" name="Genome Biol.">
        <title>The genome of the polar eukaryotic microalga coccomyxa subellipsoidea reveals traits of cold adaptation.</title>
        <authorList>
            <person name="Blanc G."/>
            <person name="Agarkova I."/>
            <person name="Grimwood J."/>
            <person name="Kuo A."/>
            <person name="Brueggeman A."/>
            <person name="Dunigan D."/>
            <person name="Gurnon J."/>
            <person name="Ladunga I."/>
            <person name="Lindquist E."/>
            <person name="Lucas S."/>
            <person name="Pangilinan J."/>
            <person name="Proschold T."/>
            <person name="Salamov A."/>
            <person name="Schmutz J."/>
            <person name="Weeks D."/>
            <person name="Yamada T."/>
            <person name="Claverie J.M."/>
            <person name="Grigoriev I."/>
            <person name="Van Etten J."/>
            <person name="Lomsadze A."/>
            <person name="Borodovsky M."/>
        </authorList>
    </citation>
    <scope>NUCLEOTIDE SEQUENCE [LARGE SCALE GENOMIC DNA]</scope>
    <source>
        <strain evidence="8 9">C-169</strain>
    </source>
</reference>
<keyword evidence="4 7" id="KW-0812">Transmembrane</keyword>
<dbReference type="PANTHER" id="PTHR10981">
    <property type="entry name" value="BATTENIN"/>
    <property type="match status" value="1"/>
</dbReference>
<evidence type="ECO:0000256" key="1">
    <source>
        <dbReference type="ARBA" id="ARBA00004127"/>
    </source>
</evidence>
<dbReference type="STRING" id="574566.I0YMV3"/>
<dbReference type="GO" id="GO:0005773">
    <property type="term" value="C:vacuole"/>
    <property type="evidence" value="ECO:0007669"/>
    <property type="project" value="UniProtKB-ARBA"/>
</dbReference>
<dbReference type="PANTHER" id="PTHR10981:SF0">
    <property type="entry name" value="BATTENIN"/>
    <property type="match status" value="1"/>
</dbReference>
<comment type="subcellular location">
    <subcellularLocation>
        <location evidence="1">Endomembrane system</location>
        <topology evidence="1">Multi-pass membrane protein</topology>
    </subcellularLocation>
</comment>
<comment type="caution">
    <text evidence="7">Lacks conserved residue(s) required for the propagation of feature annotation.</text>
</comment>
<dbReference type="KEGG" id="csl:COCSUDRAFT_54594"/>
<dbReference type="Proteomes" id="UP000007264">
    <property type="component" value="Unassembled WGS sequence"/>
</dbReference>
<dbReference type="GO" id="GO:0012505">
    <property type="term" value="C:endomembrane system"/>
    <property type="evidence" value="ECO:0007669"/>
    <property type="project" value="UniProtKB-SubCell"/>
</dbReference>
<evidence type="ECO:0000256" key="3">
    <source>
        <dbReference type="ARBA" id="ARBA00022448"/>
    </source>
</evidence>
<keyword evidence="3" id="KW-0813">Transport</keyword>
<accession>I0YMV3</accession>
<dbReference type="PRINTS" id="PR01315">
    <property type="entry name" value="BATTENIN"/>
</dbReference>
<sequence>MPALQMGLLFFFVAVAILHFWYNWWLLAPCFVTGLLGGAVYVNAFTLLSREVEPRLREFSLAAASLADSVGIALADICGVLIQGCLFKANGLTGADFTC</sequence>
<gene>
    <name evidence="8" type="ORF">COCSUDRAFT_54594</name>
</gene>
<evidence type="ECO:0000256" key="6">
    <source>
        <dbReference type="ARBA" id="ARBA00023136"/>
    </source>
</evidence>
<evidence type="ECO:0000256" key="5">
    <source>
        <dbReference type="ARBA" id="ARBA00022989"/>
    </source>
</evidence>
<dbReference type="GO" id="GO:0016020">
    <property type="term" value="C:membrane"/>
    <property type="evidence" value="ECO:0007669"/>
    <property type="project" value="InterPro"/>
</dbReference>
<dbReference type="Pfam" id="PF02487">
    <property type="entry name" value="CLN3"/>
    <property type="match status" value="1"/>
</dbReference>
<evidence type="ECO:0000256" key="7">
    <source>
        <dbReference type="RuleBase" id="RU361113"/>
    </source>
</evidence>
<dbReference type="RefSeq" id="XP_005644266.1">
    <property type="nucleotide sequence ID" value="XM_005644209.1"/>
</dbReference>
<dbReference type="AlphaFoldDB" id="I0YMV3"/>
<dbReference type="SUPFAM" id="SSF103473">
    <property type="entry name" value="MFS general substrate transporter"/>
    <property type="match status" value="1"/>
</dbReference>
<dbReference type="GeneID" id="17037694"/>
<keyword evidence="5 7" id="KW-1133">Transmembrane helix</keyword>
<evidence type="ECO:0000313" key="8">
    <source>
        <dbReference type="EMBL" id="EIE19722.1"/>
    </source>
</evidence>
<dbReference type="OrthoDB" id="5965864at2759"/>
<name>I0YMV3_COCSC</name>
<organism evidence="8 9">
    <name type="scientific">Coccomyxa subellipsoidea (strain C-169)</name>
    <name type="common">Green microalga</name>
    <dbReference type="NCBI Taxonomy" id="574566"/>
    <lineage>
        <taxon>Eukaryota</taxon>
        <taxon>Viridiplantae</taxon>
        <taxon>Chlorophyta</taxon>
        <taxon>core chlorophytes</taxon>
        <taxon>Trebouxiophyceae</taxon>
        <taxon>Trebouxiophyceae incertae sedis</taxon>
        <taxon>Coccomyxaceae</taxon>
        <taxon>Coccomyxa</taxon>
        <taxon>Coccomyxa subellipsoidea</taxon>
    </lineage>
</organism>
<evidence type="ECO:0000313" key="9">
    <source>
        <dbReference type="Proteomes" id="UP000007264"/>
    </source>
</evidence>
<keyword evidence="6 7" id="KW-0472">Membrane</keyword>
<dbReference type="EMBL" id="AGSI01000018">
    <property type="protein sequence ID" value="EIE19722.1"/>
    <property type="molecule type" value="Genomic_DNA"/>
</dbReference>
<keyword evidence="9" id="KW-1185">Reference proteome</keyword>
<protein>
    <recommendedName>
        <fullName evidence="10">Battenin</fullName>
    </recommendedName>
</protein>
<evidence type="ECO:0000256" key="4">
    <source>
        <dbReference type="ARBA" id="ARBA00022692"/>
    </source>
</evidence>
<feature type="transmembrane region" description="Helical" evidence="7">
    <location>
        <begin position="31"/>
        <end position="48"/>
    </location>
</feature>
<dbReference type="InterPro" id="IPR036259">
    <property type="entry name" value="MFS_trans_sf"/>
</dbReference>
<dbReference type="Gene3D" id="1.20.1250.20">
    <property type="entry name" value="MFS general substrate transporter like domains"/>
    <property type="match status" value="1"/>
</dbReference>